<gene>
    <name evidence="1" type="ORF">O6P37_28320</name>
</gene>
<evidence type="ECO:0000313" key="2">
    <source>
        <dbReference type="Proteomes" id="UP001142153"/>
    </source>
</evidence>
<dbReference type="EMBL" id="JAPZPY010000022">
    <property type="protein sequence ID" value="MCZ8382784.1"/>
    <property type="molecule type" value="Genomic_DNA"/>
</dbReference>
<dbReference type="CDD" id="cd02440">
    <property type="entry name" value="AdoMet_MTases"/>
    <property type="match status" value="1"/>
</dbReference>
<comment type="caution">
    <text evidence="1">The sequence shown here is derived from an EMBL/GenBank/DDBJ whole genome shotgun (WGS) entry which is preliminary data.</text>
</comment>
<dbReference type="Pfam" id="PF13489">
    <property type="entry name" value="Methyltransf_23"/>
    <property type="match status" value="1"/>
</dbReference>
<proteinExistence type="predicted"/>
<dbReference type="SUPFAM" id="SSF53335">
    <property type="entry name" value="S-adenosyl-L-methionine-dependent methyltransferases"/>
    <property type="match status" value="1"/>
</dbReference>
<dbReference type="InterPro" id="IPR029063">
    <property type="entry name" value="SAM-dependent_MTases_sf"/>
</dbReference>
<dbReference type="RefSeq" id="WP_269897203.1">
    <property type="nucleotide sequence ID" value="NZ_JAPZPY010000022.1"/>
</dbReference>
<dbReference type="GO" id="GO:0008168">
    <property type="term" value="F:methyltransferase activity"/>
    <property type="evidence" value="ECO:0007669"/>
    <property type="project" value="UniProtKB-KW"/>
</dbReference>
<dbReference type="Gene3D" id="3.40.50.150">
    <property type="entry name" value="Vaccinia Virus protein VP39"/>
    <property type="match status" value="1"/>
</dbReference>
<keyword evidence="2" id="KW-1185">Reference proteome</keyword>
<dbReference type="GO" id="GO:0032259">
    <property type="term" value="P:methylation"/>
    <property type="evidence" value="ECO:0007669"/>
    <property type="project" value="UniProtKB-KW"/>
</dbReference>
<keyword evidence="1" id="KW-0489">Methyltransferase</keyword>
<organism evidence="1 2">
    <name type="scientific">Mycobacterium hippophais</name>
    <dbReference type="NCBI Taxonomy" id="3016340"/>
    <lineage>
        <taxon>Bacteria</taxon>
        <taxon>Bacillati</taxon>
        <taxon>Actinomycetota</taxon>
        <taxon>Actinomycetes</taxon>
        <taxon>Mycobacteriales</taxon>
        <taxon>Mycobacteriaceae</taxon>
        <taxon>Mycobacterium</taxon>
    </lineage>
</organism>
<name>A0ABT4Q1R5_9MYCO</name>
<accession>A0ABT4Q1R5</accession>
<protein>
    <submittedName>
        <fullName evidence="1">Class I SAM-dependent methyltransferase</fullName>
    </submittedName>
</protein>
<sequence length="306" mass="33978">MMFGTRERFAYFLCADCDTLQIVDVLSPEELGRHYSTDYYSYRSSSTVPKIVRWLISQQDRHELHTGRSAIGSVIGALPPGVRGLFGGPVVRMLGQQGVDRHARIIDVGCGSGILLDRLAEVGFDNLCGADPFIEADSRTPMGVPLLKMDLSEVSGDFDVIMFNHSLEHVPDMIGTLEAATHRLTPDGFCLVRLPTTSSEAWASYGEDWVLFDAPRHFVIPSRRGMAIAAQAVGLRVDDVIDDSNSYQFFASELIRSDVALVEIKGLGDIIRRFGLKQLWNWERRSERLNREGAGEQAGFVLRKAA</sequence>
<dbReference type="PANTHER" id="PTHR43861">
    <property type="entry name" value="TRANS-ACONITATE 2-METHYLTRANSFERASE-RELATED"/>
    <property type="match status" value="1"/>
</dbReference>
<dbReference type="Proteomes" id="UP001142153">
    <property type="component" value="Unassembled WGS sequence"/>
</dbReference>
<keyword evidence="1" id="KW-0808">Transferase</keyword>
<reference evidence="1" key="1">
    <citation type="submission" date="2022-12" db="EMBL/GenBank/DDBJ databases">
        <authorList>
            <person name="Deng Y."/>
            <person name="Zhang Y.-Q."/>
        </authorList>
    </citation>
    <scope>NUCLEOTIDE SEQUENCE</scope>
    <source>
        <strain evidence="1">CPCC 205372</strain>
    </source>
</reference>
<evidence type="ECO:0000313" key="1">
    <source>
        <dbReference type="EMBL" id="MCZ8382784.1"/>
    </source>
</evidence>